<evidence type="ECO:0000256" key="2">
    <source>
        <dbReference type="PROSITE-ProRule" id="PRU00169"/>
    </source>
</evidence>
<dbReference type="InterPro" id="IPR011006">
    <property type="entry name" value="CheY-like_superfamily"/>
</dbReference>
<protein>
    <submittedName>
        <fullName evidence="4">Response regulator</fullName>
    </submittedName>
</protein>
<feature type="domain" description="Response regulatory" evidence="3">
    <location>
        <begin position="27"/>
        <end position="145"/>
    </location>
</feature>
<organism evidence="4 5">
    <name type="scientific">Roseovarius faecimaris</name>
    <dbReference type="NCBI Taxonomy" id="2494550"/>
    <lineage>
        <taxon>Bacteria</taxon>
        <taxon>Pseudomonadati</taxon>
        <taxon>Pseudomonadota</taxon>
        <taxon>Alphaproteobacteria</taxon>
        <taxon>Rhodobacterales</taxon>
        <taxon>Roseobacteraceae</taxon>
        <taxon>Roseovarius</taxon>
    </lineage>
</organism>
<evidence type="ECO:0000313" key="4">
    <source>
        <dbReference type="EMBL" id="QGX98500.1"/>
    </source>
</evidence>
<dbReference type="CDD" id="cd00156">
    <property type="entry name" value="REC"/>
    <property type="match status" value="1"/>
</dbReference>
<dbReference type="PROSITE" id="PS50110">
    <property type="entry name" value="RESPONSE_REGULATORY"/>
    <property type="match status" value="1"/>
</dbReference>
<dbReference type="AlphaFoldDB" id="A0A6I6IN12"/>
<reference evidence="5" key="1">
    <citation type="submission" date="2018-12" db="EMBL/GenBank/DDBJ databases">
        <title>Complete genome sequence of Roseovarius sp. MME-070.</title>
        <authorList>
            <person name="Nam Y.-D."/>
            <person name="Kang J."/>
            <person name="Chung W.-H."/>
            <person name="Park Y.S."/>
        </authorList>
    </citation>
    <scope>NUCLEOTIDE SEQUENCE [LARGE SCALE GENOMIC DNA]</scope>
    <source>
        <strain evidence="5">MME-070</strain>
    </source>
</reference>
<dbReference type="GO" id="GO:0000160">
    <property type="term" value="P:phosphorelay signal transduction system"/>
    <property type="evidence" value="ECO:0007669"/>
    <property type="project" value="InterPro"/>
</dbReference>
<dbReference type="InterPro" id="IPR050595">
    <property type="entry name" value="Bact_response_regulator"/>
</dbReference>
<accession>A0A6I6IN12</accession>
<dbReference type="Gene3D" id="3.40.50.2300">
    <property type="match status" value="1"/>
</dbReference>
<dbReference type="Proteomes" id="UP000428330">
    <property type="component" value="Chromosome"/>
</dbReference>
<dbReference type="KEGG" id="rom:EI983_09480"/>
<keyword evidence="5" id="KW-1185">Reference proteome</keyword>
<dbReference type="InterPro" id="IPR001789">
    <property type="entry name" value="Sig_transdc_resp-reg_receiver"/>
</dbReference>
<dbReference type="PANTHER" id="PTHR44591:SF3">
    <property type="entry name" value="RESPONSE REGULATORY DOMAIN-CONTAINING PROTEIN"/>
    <property type="match status" value="1"/>
</dbReference>
<evidence type="ECO:0000256" key="1">
    <source>
        <dbReference type="ARBA" id="ARBA00022553"/>
    </source>
</evidence>
<name>A0A6I6IN12_9RHOB</name>
<feature type="modified residue" description="4-aspartylphosphate" evidence="2">
    <location>
        <position position="78"/>
    </location>
</feature>
<proteinExistence type="predicted"/>
<dbReference type="SMART" id="SM00448">
    <property type="entry name" value="REC"/>
    <property type="match status" value="1"/>
</dbReference>
<evidence type="ECO:0000259" key="3">
    <source>
        <dbReference type="PROSITE" id="PS50110"/>
    </source>
</evidence>
<gene>
    <name evidence="4" type="ORF">EI983_09480</name>
</gene>
<sequence length="220" mass="25138">MREGERTMSALPKWTPGEHVPADRPIRALLLDDSSFDRRRIRRYSEKSRLDVEFTEAPDLKSMERALEQGVFDLFLLDYQLPEGNGLRAVEMIRRTAVQSDAAVIMITGQQHREVAVEAMREGCHDLIPKDEMSPAMLRERMSAALARVRGTSVDQAQVQEPLQRALRKAMQSEAMQRLLEDGLRRAIRQEYLPTGLSEAGRIDALLGSYLEVDDFHFRT</sequence>
<dbReference type="Pfam" id="PF00072">
    <property type="entry name" value="Response_reg"/>
    <property type="match status" value="1"/>
</dbReference>
<dbReference type="EMBL" id="CP034348">
    <property type="protein sequence ID" value="QGX98500.1"/>
    <property type="molecule type" value="Genomic_DNA"/>
</dbReference>
<dbReference type="SUPFAM" id="SSF52172">
    <property type="entry name" value="CheY-like"/>
    <property type="match status" value="1"/>
</dbReference>
<evidence type="ECO:0000313" key="5">
    <source>
        <dbReference type="Proteomes" id="UP000428330"/>
    </source>
</evidence>
<dbReference type="PANTHER" id="PTHR44591">
    <property type="entry name" value="STRESS RESPONSE REGULATOR PROTEIN 1"/>
    <property type="match status" value="1"/>
</dbReference>
<keyword evidence="1 2" id="KW-0597">Phosphoprotein</keyword>